<name>A0AAV6KE20_9ERIC</name>
<comment type="caution">
    <text evidence="1">The sequence shown here is derived from an EMBL/GenBank/DDBJ whole genome shotgun (WGS) entry which is preliminary data.</text>
</comment>
<organism evidence="1 2">
    <name type="scientific">Rhododendron griersonianum</name>
    <dbReference type="NCBI Taxonomy" id="479676"/>
    <lineage>
        <taxon>Eukaryota</taxon>
        <taxon>Viridiplantae</taxon>
        <taxon>Streptophyta</taxon>
        <taxon>Embryophyta</taxon>
        <taxon>Tracheophyta</taxon>
        <taxon>Spermatophyta</taxon>
        <taxon>Magnoliopsida</taxon>
        <taxon>eudicotyledons</taxon>
        <taxon>Gunneridae</taxon>
        <taxon>Pentapetalae</taxon>
        <taxon>asterids</taxon>
        <taxon>Ericales</taxon>
        <taxon>Ericaceae</taxon>
        <taxon>Ericoideae</taxon>
        <taxon>Rhodoreae</taxon>
        <taxon>Rhododendron</taxon>
    </lineage>
</organism>
<reference evidence="1" key="1">
    <citation type="submission" date="2020-08" db="EMBL/GenBank/DDBJ databases">
        <title>Plant Genome Project.</title>
        <authorList>
            <person name="Zhang R.-G."/>
        </authorList>
    </citation>
    <scope>NUCLEOTIDE SEQUENCE</scope>
    <source>
        <strain evidence="1">WSP0</strain>
        <tissue evidence="1">Leaf</tissue>
    </source>
</reference>
<dbReference type="AlphaFoldDB" id="A0AAV6KE20"/>
<dbReference type="EMBL" id="JACTNZ010000005">
    <property type="protein sequence ID" value="KAG5550661.1"/>
    <property type="molecule type" value="Genomic_DNA"/>
</dbReference>
<evidence type="ECO:0000313" key="1">
    <source>
        <dbReference type="EMBL" id="KAG5550661.1"/>
    </source>
</evidence>
<gene>
    <name evidence="1" type="ORF">RHGRI_015567</name>
</gene>
<dbReference type="Proteomes" id="UP000823749">
    <property type="component" value="Chromosome 5"/>
</dbReference>
<proteinExistence type="predicted"/>
<sequence>MEGSISSDDGRDDPDFGIICFCGEPAPLTKSETQKNPGRRFFGCTNYKETVVGSFAGMSLLLGKQGVIWGQ</sequence>
<protein>
    <recommendedName>
        <fullName evidence="3">Zinc finger GRF-type domain-containing protein</fullName>
    </recommendedName>
</protein>
<keyword evidence="2" id="KW-1185">Reference proteome</keyword>
<evidence type="ECO:0008006" key="3">
    <source>
        <dbReference type="Google" id="ProtNLM"/>
    </source>
</evidence>
<evidence type="ECO:0000313" key="2">
    <source>
        <dbReference type="Proteomes" id="UP000823749"/>
    </source>
</evidence>
<accession>A0AAV6KE20</accession>